<evidence type="ECO:0000313" key="2">
    <source>
        <dbReference type="Proteomes" id="UP001642540"/>
    </source>
</evidence>
<organism evidence="1 2">
    <name type="scientific">Orchesella dallaii</name>
    <dbReference type="NCBI Taxonomy" id="48710"/>
    <lineage>
        <taxon>Eukaryota</taxon>
        <taxon>Metazoa</taxon>
        <taxon>Ecdysozoa</taxon>
        <taxon>Arthropoda</taxon>
        <taxon>Hexapoda</taxon>
        <taxon>Collembola</taxon>
        <taxon>Entomobryomorpha</taxon>
        <taxon>Entomobryoidea</taxon>
        <taxon>Orchesellidae</taxon>
        <taxon>Orchesellinae</taxon>
        <taxon>Orchesella</taxon>
    </lineage>
</organism>
<gene>
    <name evidence="1" type="ORF">ODALV1_LOCUS15460</name>
</gene>
<evidence type="ECO:0000313" key="1">
    <source>
        <dbReference type="EMBL" id="CAL8112038.1"/>
    </source>
</evidence>
<name>A0ABP1QUJ6_9HEXA</name>
<dbReference type="Proteomes" id="UP001642540">
    <property type="component" value="Unassembled WGS sequence"/>
</dbReference>
<dbReference type="EMBL" id="CAXLJM020000047">
    <property type="protein sequence ID" value="CAL8112038.1"/>
    <property type="molecule type" value="Genomic_DNA"/>
</dbReference>
<protein>
    <submittedName>
        <fullName evidence="1">Uncharacterized protein</fullName>
    </submittedName>
</protein>
<comment type="caution">
    <text evidence="1">The sequence shown here is derived from an EMBL/GenBank/DDBJ whole genome shotgun (WGS) entry which is preliminary data.</text>
</comment>
<proteinExistence type="predicted"/>
<reference evidence="1 2" key="1">
    <citation type="submission" date="2024-08" db="EMBL/GenBank/DDBJ databases">
        <authorList>
            <person name="Cucini C."/>
            <person name="Frati F."/>
        </authorList>
    </citation>
    <scope>NUCLEOTIDE SEQUENCE [LARGE SCALE GENOMIC DNA]</scope>
</reference>
<accession>A0ABP1QUJ6</accession>
<sequence>MGFLIKAPSRREELLDRVEANGFSRTLPPVPVITRWCTWLEAGSFHHQHLQAETYFIKETQDNSAIIHKLKKLCGKEDLKRNW</sequence>
<keyword evidence="2" id="KW-1185">Reference proteome</keyword>